<proteinExistence type="predicted"/>
<organism evidence="1 2">
    <name type="scientific">Marinibactrum halimedae</name>
    <dbReference type="NCBI Taxonomy" id="1444977"/>
    <lineage>
        <taxon>Bacteria</taxon>
        <taxon>Pseudomonadati</taxon>
        <taxon>Pseudomonadota</taxon>
        <taxon>Gammaproteobacteria</taxon>
        <taxon>Cellvibrionales</taxon>
        <taxon>Cellvibrionaceae</taxon>
        <taxon>Marinibactrum</taxon>
    </lineage>
</organism>
<evidence type="ECO:0000313" key="1">
    <source>
        <dbReference type="EMBL" id="GLS25452.1"/>
    </source>
</evidence>
<dbReference type="EMBL" id="BSPD01000030">
    <property type="protein sequence ID" value="GLS25452.1"/>
    <property type="molecule type" value="Genomic_DNA"/>
</dbReference>
<dbReference type="Proteomes" id="UP001156870">
    <property type="component" value="Unassembled WGS sequence"/>
</dbReference>
<dbReference type="RefSeq" id="WP_232592044.1">
    <property type="nucleotide sequence ID" value="NZ_BSPD01000030.1"/>
</dbReference>
<gene>
    <name evidence="1" type="ORF">GCM10007877_11660</name>
</gene>
<name>A0AA37TA19_9GAMM</name>
<protein>
    <recommendedName>
        <fullName evidence="3">DUF4286 family protein</fullName>
    </recommendedName>
</protein>
<dbReference type="AlphaFoldDB" id="A0AA37TA19"/>
<accession>A0AA37TA19</accession>
<comment type="caution">
    <text evidence="1">The sequence shown here is derived from an EMBL/GenBank/DDBJ whole genome shotgun (WGS) entry which is preliminary data.</text>
</comment>
<dbReference type="Pfam" id="PF14114">
    <property type="entry name" value="DUF4286"/>
    <property type="match status" value="1"/>
</dbReference>
<dbReference type="InterPro" id="IPR025563">
    <property type="entry name" value="DUF4286"/>
</dbReference>
<reference evidence="1 2" key="1">
    <citation type="journal article" date="2014" name="Int. J. Syst. Evol. Microbiol.">
        <title>Complete genome sequence of Corynebacterium casei LMG S-19264T (=DSM 44701T), isolated from a smear-ripened cheese.</title>
        <authorList>
            <consortium name="US DOE Joint Genome Institute (JGI-PGF)"/>
            <person name="Walter F."/>
            <person name="Albersmeier A."/>
            <person name="Kalinowski J."/>
            <person name="Ruckert C."/>
        </authorList>
    </citation>
    <scope>NUCLEOTIDE SEQUENCE [LARGE SCALE GENOMIC DNA]</scope>
    <source>
        <strain evidence="1 2">NBRC 110095</strain>
    </source>
</reference>
<keyword evidence="2" id="KW-1185">Reference proteome</keyword>
<evidence type="ECO:0008006" key="3">
    <source>
        <dbReference type="Google" id="ProtNLM"/>
    </source>
</evidence>
<sequence length="105" mass="12361">MLIYEVRLIISSDILRSYDEWLQDHVKEMLGFEGFCGAKIYSEQSHGEAPEHIRCVHFTVVSQSSLDHYLHFHAERMREKAINQFGSKFTVDRRVLREKTRFAAS</sequence>
<evidence type="ECO:0000313" key="2">
    <source>
        <dbReference type="Proteomes" id="UP001156870"/>
    </source>
</evidence>